<dbReference type="Pfam" id="PF02518">
    <property type="entry name" value="HATPase_c"/>
    <property type="match status" value="1"/>
</dbReference>
<name>A0AAV4LHT4_9BACL</name>
<dbReference type="Proteomes" id="UP001057291">
    <property type="component" value="Unassembled WGS sequence"/>
</dbReference>
<sequence length="496" mass="56620">MIHSLAIFVAFIRMQALTIRKINVSLKEQKDFLRQIIDMSPTFIYAKNLDGDITLANVTFASAYGTTVKDLVGKKEEDFCLNKEMTERLFDEKLVILFNKTISKSEESFIDSQGRTRWLQSIKIPFHTSTGKQMLCVATDITTRKVAEEALKEAESKYRSLVEKAPVGVYIIQEARFVYVNPRMSEIFGYTVEELLNMEIKNLFVTEDRPLIEKNISKQLNNQLSSISYQARGIKKDQSLIYLEIHGSTTTYEGKPAIIGMYLDITERVKTEEIIRKSDKLSVVGELAAGVAHEIRNPLTSLKGFLQLLQSKTNDNKIYFDIMLSELDRINFIVNEFLVLAKPQIINFQKKDLLKILQNITILLNTQAIINNVQIHVDFDPSIPLIECEENLIKQLFINILKNAIEAMANGGEIRVQAMKYQNDRILIRCIDQGCGIPEERQIKLFEPFYTTKEKGTGLGLMVCYKIIEAHNGKITIESKINEGTTVNIILPIKHH</sequence>
<dbReference type="PANTHER" id="PTHR43065:SF34">
    <property type="entry name" value="SPORULATION KINASE A"/>
    <property type="match status" value="1"/>
</dbReference>
<organism evidence="13 14">
    <name type="scientific">Collibacillus ludicampi</name>
    <dbReference type="NCBI Taxonomy" id="2771369"/>
    <lineage>
        <taxon>Bacteria</taxon>
        <taxon>Bacillati</taxon>
        <taxon>Bacillota</taxon>
        <taxon>Bacilli</taxon>
        <taxon>Bacillales</taxon>
        <taxon>Alicyclobacillaceae</taxon>
        <taxon>Collibacillus</taxon>
    </lineage>
</organism>
<dbReference type="PRINTS" id="PR00344">
    <property type="entry name" value="BCTRLSENSOR"/>
</dbReference>
<evidence type="ECO:0000313" key="13">
    <source>
        <dbReference type="EMBL" id="GIM47269.1"/>
    </source>
</evidence>
<dbReference type="EC" id="2.7.13.3" evidence="2"/>
<keyword evidence="3" id="KW-0597">Phosphoprotein</keyword>
<dbReference type="InterPro" id="IPR004358">
    <property type="entry name" value="Sig_transdc_His_kin-like_C"/>
</dbReference>
<dbReference type="GO" id="GO:0006355">
    <property type="term" value="P:regulation of DNA-templated transcription"/>
    <property type="evidence" value="ECO:0007669"/>
    <property type="project" value="InterPro"/>
</dbReference>
<dbReference type="PROSITE" id="PS50112">
    <property type="entry name" value="PAS"/>
    <property type="match status" value="2"/>
</dbReference>
<keyword evidence="9" id="KW-0902">Two-component regulatory system</keyword>
<dbReference type="Gene3D" id="1.10.287.130">
    <property type="match status" value="1"/>
</dbReference>
<feature type="domain" description="Histidine kinase" evidence="10">
    <location>
        <begin position="290"/>
        <end position="495"/>
    </location>
</feature>
<evidence type="ECO:0000256" key="6">
    <source>
        <dbReference type="ARBA" id="ARBA00022777"/>
    </source>
</evidence>
<dbReference type="SMART" id="SM00388">
    <property type="entry name" value="HisKA"/>
    <property type="match status" value="1"/>
</dbReference>
<dbReference type="SUPFAM" id="SSF55874">
    <property type="entry name" value="ATPase domain of HSP90 chaperone/DNA topoisomerase II/histidine kinase"/>
    <property type="match status" value="1"/>
</dbReference>
<dbReference type="CDD" id="cd00130">
    <property type="entry name" value="PAS"/>
    <property type="match status" value="2"/>
</dbReference>
<dbReference type="GO" id="GO:0030435">
    <property type="term" value="P:sporulation resulting in formation of a cellular spore"/>
    <property type="evidence" value="ECO:0007669"/>
    <property type="project" value="UniProtKB-KW"/>
</dbReference>
<keyword evidence="5" id="KW-0547">Nucleotide-binding</keyword>
<dbReference type="CDD" id="cd00082">
    <property type="entry name" value="HisKA"/>
    <property type="match status" value="1"/>
</dbReference>
<evidence type="ECO:0000256" key="3">
    <source>
        <dbReference type="ARBA" id="ARBA00022553"/>
    </source>
</evidence>
<dbReference type="SUPFAM" id="SSF47384">
    <property type="entry name" value="Homodimeric domain of signal transducing histidine kinase"/>
    <property type="match status" value="1"/>
</dbReference>
<feature type="domain" description="PAS" evidence="11">
    <location>
        <begin position="29"/>
        <end position="74"/>
    </location>
</feature>
<keyword evidence="8" id="KW-0749">Sporulation</keyword>
<proteinExistence type="predicted"/>
<evidence type="ECO:0000256" key="9">
    <source>
        <dbReference type="ARBA" id="ARBA00023012"/>
    </source>
</evidence>
<dbReference type="CDD" id="cd00075">
    <property type="entry name" value="HATPase"/>
    <property type="match status" value="1"/>
</dbReference>
<dbReference type="Gene3D" id="3.30.565.10">
    <property type="entry name" value="Histidine kinase-like ATPase, C-terminal domain"/>
    <property type="match status" value="1"/>
</dbReference>
<dbReference type="FunFam" id="1.10.287.130:FF:000040">
    <property type="entry name" value="PAS domain-containing sensor histidine kinase"/>
    <property type="match status" value="1"/>
</dbReference>
<feature type="domain" description="PAC" evidence="12">
    <location>
        <begin position="103"/>
        <end position="153"/>
    </location>
</feature>
<evidence type="ECO:0000256" key="7">
    <source>
        <dbReference type="ARBA" id="ARBA00022840"/>
    </source>
</evidence>
<evidence type="ECO:0000259" key="11">
    <source>
        <dbReference type="PROSITE" id="PS50112"/>
    </source>
</evidence>
<dbReference type="GO" id="GO:0005524">
    <property type="term" value="F:ATP binding"/>
    <property type="evidence" value="ECO:0007669"/>
    <property type="project" value="UniProtKB-KW"/>
</dbReference>
<keyword evidence="6" id="KW-0418">Kinase</keyword>
<dbReference type="InterPro" id="IPR000700">
    <property type="entry name" value="PAS-assoc_C"/>
</dbReference>
<evidence type="ECO:0000256" key="5">
    <source>
        <dbReference type="ARBA" id="ARBA00022741"/>
    </source>
</evidence>
<dbReference type="AlphaFoldDB" id="A0AAV4LHT4"/>
<comment type="caution">
    <text evidence="13">The sequence shown here is derived from an EMBL/GenBank/DDBJ whole genome shotgun (WGS) entry which is preliminary data.</text>
</comment>
<dbReference type="SMART" id="SM00091">
    <property type="entry name" value="PAS"/>
    <property type="match status" value="2"/>
</dbReference>
<comment type="catalytic activity">
    <reaction evidence="1">
        <text>ATP + protein L-histidine = ADP + protein N-phospho-L-histidine.</text>
        <dbReference type="EC" id="2.7.13.3"/>
    </reaction>
</comment>
<dbReference type="InterPro" id="IPR003594">
    <property type="entry name" value="HATPase_dom"/>
</dbReference>
<dbReference type="SUPFAM" id="SSF55785">
    <property type="entry name" value="PYP-like sensor domain (PAS domain)"/>
    <property type="match status" value="2"/>
</dbReference>
<keyword evidence="14" id="KW-1185">Reference proteome</keyword>
<dbReference type="GO" id="GO:0000155">
    <property type="term" value="F:phosphorelay sensor kinase activity"/>
    <property type="evidence" value="ECO:0007669"/>
    <property type="project" value="InterPro"/>
</dbReference>
<dbReference type="InterPro" id="IPR005467">
    <property type="entry name" value="His_kinase_dom"/>
</dbReference>
<dbReference type="Gene3D" id="3.30.450.20">
    <property type="entry name" value="PAS domain"/>
    <property type="match status" value="2"/>
</dbReference>
<evidence type="ECO:0000256" key="1">
    <source>
        <dbReference type="ARBA" id="ARBA00000085"/>
    </source>
</evidence>
<keyword evidence="7" id="KW-0067">ATP-binding</keyword>
<evidence type="ECO:0000256" key="8">
    <source>
        <dbReference type="ARBA" id="ARBA00022969"/>
    </source>
</evidence>
<dbReference type="Pfam" id="PF13426">
    <property type="entry name" value="PAS_9"/>
    <property type="match status" value="1"/>
</dbReference>
<dbReference type="PANTHER" id="PTHR43065">
    <property type="entry name" value="SENSOR HISTIDINE KINASE"/>
    <property type="match status" value="1"/>
</dbReference>
<evidence type="ECO:0000313" key="14">
    <source>
        <dbReference type="Proteomes" id="UP001057291"/>
    </source>
</evidence>
<dbReference type="InterPro" id="IPR036097">
    <property type="entry name" value="HisK_dim/P_sf"/>
</dbReference>
<feature type="domain" description="PAS" evidence="11">
    <location>
        <begin position="154"/>
        <end position="223"/>
    </location>
</feature>
<evidence type="ECO:0000256" key="4">
    <source>
        <dbReference type="ARBA" id="ARBA00022679"/>
    </source>
</evidence>
<dbReference type="PROSITE" id="PS50113">
    <property type="entry name" value="PAC"/>
    <property type="match status" value="1"/>
</dbReference>
<protein>
    <recommendedName>
        <fullName evidence="2">histidine kinase</fullName>
        <ecNumber evidence="2">2.7.13.3</ecNumber>
    </recommendedName>
</protein>
<dbReference type="PROSITE" id="PS50109">
    <property type="entry name" value="HIS_KIN"/>
    <property type="match status" value="1"/>
</dbReference>
<dbReference type="InterPro" id="IPR000014">
    <property type="entry name" value="PAS"/>
</dbReference>
<dbReference type="NCBIfam" id="TIGR00229">
    <property type="entry name" value="sensory_box"/>
    <property type="match status" value="2"/>
</dbReference>
<dbReference type="Pfam" id="PF00989">
    <property type="entry name" value="PAS"/>
    <property type="match status" value="1"/>
</dbReference>
<dbReference type="InterPro" id="IPR035965">
    <property type="entry name" value="PAS-like_dom_sf"/>
</dbReference>
<dbReference type="Pfam" id="PF00512">
    <property type="entry name" value="HisKA"/>
    <property type="match status" value="1"/>
</dbReference>
<gene>
    <name evidence="13" type="ORF">DNHGIG_28180</name>
</gene>
<keyword evidence="4" id="KW-0808">Transferase</keyword>
<evidence type="ECO:0000259" key="12">
    <source>
        <dbReference type="PROSITE" id="PS50113"/>
    </source>
</evidence>
<dbReference type="InterPro" id="IPR013767">
    <property type="entry name" value="PAS_fold"/>
</dbReference>
<evidence type="ECO:0000256" key="2">
    <source>
        <dbReference type="ARBA" id="ARBA00012438"/>
    </source>
</evidence>
<accession>A0AAV4LHT4</accession>
<dbReference type="SMART" id="SM00387">
    <property type="entry name" value="HATPase_c"/>
    <property type="match status" value="1"/>
</dbReference>
<dbReference type="InterPro" id="IPR003661">
    <property type="entry name" value="HisK_dim/P_dom"/>
</dbReference>
<dbReference type="EMBL" id="BOQE01000001">
    <property type="protein sequence ID" value="GIM47269.1"/>
    <property type="molecule type" value="Genomic_DNA"/>
</dbReference>
<evidence type="ECO:0000259" key="10">
    <source>
        <dbReference type="PROSITE" id="PS50109"/>
    </source>
</evidence>
<reference evidence="13" key="1">
    <citation type="journal article" date="2023" name="Int. J. Syst. Evol. Microbiol.">
        <title>Collibacillus ludicampi gen. nov., sp. nov., a new soil bacterium of the family Alicyclobacillaceae.</title>
        <authorList>
            <person name="Jojima T."/>
            <person name="Ioku Y."/>
            <person name="Fukuta Y."/>
            <person name="Shirasaka N."/>
            <person name="Matsumura Y."/>
            <person name="Mori M."/>
        </authorList>
    </citation>
    <scope>NUCLEOTIDE SEQUENCE</scope>
    <source>
        <strain evidence="13">TP075</strain>
    </source>
</reference>
<dbReference type="InterPro" id="IPR036890">
    <property type="entry name" value="HATPase_C_sf"/>
</dbReference>